<protein>
    <submittedName>
        <fullName evidence="3">DUF2813 domain-containing protein</fullName>
    </submittedName>
</protein>
<dbReference type="InterPro" id="IPR051396">
    <property type="entry name" value="Bact_Antivir_Def_Nuclease"/>
</dbReference>
<dbReference type="InterPro" id="IPR041685">
    <property type="entry name" value="AAA_GajA/Old/RecF-like"/>
</dbReference>
<evidence type="ECO:0000259" key="2">
    <source>
        <dbReference type="Pfam" id="PF20469"/>
    </source>
</evidence>
<dbReference type="SUPFAM" id="SSF52540">
    <property type="entry name" value="P-loop containing nucleoside triphosphate hydrolases"/>
    <property type="match status" value="1"/>
</dbReference>
<proteinExistence type="predicted"/>
<organism evidence="3 4">
    <name type="scientific">Paenibacillus popilliae</name>
    <name type="common">Bacillus popilliae</name>
    <dbReference type="NCBI Taxonomy" id="78057"/>
    <lineage>
        <taxon>Bacteria</taxon>
        <taxon>Bacillati</taxon>
        <taxon>Bacillota</taxon>
        <taxon>Bacilli</taxon>
        <taxon>Bacillales</taxon>
        <taxon>Paenibacillaceae</taxon>
        <taxon>Paenibacillus</taxon>
    </lineage>
</organism>
<dbReference type="InterPro" id="IPR027417">
    <property type="entry name" value="P-loop_NTPase"/>
</dbReference>
<accession>A0ABY3AGH0</accession>
<dbReference type="PANTHER" id="PTHR43581">
    <property type="entry name" value="ATP/GTP PHOSPHATASE"/>
    <property type="match status" value="1"/>
</dbReference>
<dbReference type="Proteomes" id="UP000316208">
    <property type="component" value="Unassembled WGS sequence"/>
</dbReference>
<feature type="domain" description="Endonuclease GajA/Old nuclease/RecF-like AAA" evidence="1">
    <location>
        <begin position="1"/>
        <end position="369"/>
    </location>
</feature>
<evidence type="ECO:0000313" key="4">
    <source>
        <dbReference type="Proteomes" id="UP000316208"/>
    </source>
</evidence>
<dbReference type="PANTHER" id="PTHR43581:SF4">
    <property type="entry name" value="ATP_GTP PHOSPHATASE"/>
    <property type="match status" value="1"/>
</dbReference>
<feature type="domain" description="OLD protein-like TOPRIM" evidence="2">
    <location>
        <begin position="412"/>
        <end position="458"/>
    </location>
</feature>
<name>A0ABY3AGH0_PAEPP</name>
<reference evidence="3 4" key="1">
    <citation type="submission" date="2018-03" db="EMBL/GenBank/DDBJ databases">
        <title>Aerobic endospore-forming bacteria genome sequencing and assembly.</title>
        <authorList>
            <person name="Cavalcante D.A."/>
            <person name="Driks A."/>
            <person name="Putonti C."/>
            <person name="De-Souza M.T."/>
        </authorList>
    </citation>
    <scope>NUCLEOTIDE SEQUENCE [LARGE SCALE GENOMIC DNA]</scope>
    <source>
        <strain evidence="3 4">SDF0028</strain>
    </source>
</reference>
<dbReference type="Gene3D" id="3.40.50.300">
    <property type="entry name" value="P-loop containing nucleotide triphosphate hydrolases"/>
    <property type="match status" value="1"/>
</dbReference>
<evidence type="ECO:0000313" key="3">
    <source>
        <dbReference type="EMBL" id="TQR40174.1"/>
    </source>
</evidence>
<dbReference type="EMBL" id="SADY01000017">
    <property type="protein sequence ID" value="TQR40174.1"/>
    <property type="molecule type" value="Genomic_DNA"/>
</dbReference>
<evidence type="ECO:0000259" key="1">
    <source>
        <dbReference type="Pfam" id="PF13175"/>
    </source>
</evidence>
<comment type="caution">
    <text evidence="3">The sequence shown here is derived from an EMBL/GenBank/DDBJ whole genome shotgun (WGS) entry which is preliminary data.</text>
</comment>
<dbReference type="InterPro" id="IPR034139">
    <property type="entry name" value="TOPRIM_OLD"/>
</dbReference>
<dbReference type="Pfam" id="PF20469">
    <property type="entry name" value="OLD-like_TOPRIM"/>
    <property type="match status" value="1"/>
</dbReference>
<keyword evidence="4" id="KW-1185">Reference proteome</keyword>
<sequence length="584" mass="67420">MKISNIRIQNYRNLKEISIELNRIVIFIGENNCGKSNLLRAIALPFMNDEIGIVNKNLGWQDINNSAKDLYFKYIQDNKNRIANDEVALEEFIPVVPSVTVEVSFYPDGEDTYFVRRWIKSIDDVPPEYSIQYRFAVNNPKDLLQHVSIILRDNDSIDKIKMNLLPIELYKYSIIVSSTGEQVSINDLSNFKYNSLAAERDEFSNRSTQIGSKALINLLQNKLTEGQKVEIEKSYEQFFTDLKKISSMDGIFNWHEFSSIENAKDFFNEITLLPNMPAMSSLLNNIRLGFKDEYLNTQGLGYRNLIYLLVMINSLNLNEEIALNILTIEEPEAHLCVSNEHLLASFINTLMDSSKHLQVFISTHSSEFINKLQLENVTVISEGSGYSLKSTLTGEQLDYLAKKPNLDFLKFLFSRKCILVEGPTEEMLIKSYLSSRTNVLNDIEVISVHKGFTKMIEIWLKVNLNSTHRLGIIRDFDNQPKAQEDHEKYNLYENVYITTTSEYTLEPEFVQTNGNFEILKNYFVSNHGWADITSPIELSEQWKSAKADTMLKFCRDFGKDELENVELPQHITRVLKFLHCGEKE</sequence>
<dbReference type="Pfam" id="PF13175">
    <property type="entry name" value="AAA_15"/>
    <property type="match status" value="1"/>
</dbReference>
<gene>
    <name evidence="3" type="ORF">C7Y44_28225</name>
</gene>